<evidence type="ECO:0000313" key="4">
    <source>
        <dbReference type="Proteomes" id="UP000245086"/>
    </source>
</evidence>
<feature type="domain" description="Phosphatidic acid phosphatase type 2/haloperoxidase" evidence="2">
    <location>
        <begin position="116"/>
        <end position="225"/>
    </location>
</feature>
<feature type="signal peptide" evidence="1">
    <location>
        <begin position="1"/>
        <end position="33"/>
    </location>
</feature>
<keyword evidence="4" id="KW-1185">Reference proteome</keyword>
<dbReference type="SMART" id="SM00014">
    <property type="entry name" value="acidPPc"/>
    <property type="match status" value="1"/>
</dbReference>
<dbReference type="RefSeq" id="WP_108983765.1">
    <property type="nucleotide sequence ID" value="NZ_BFBR01000001.1"/>
</dbReference>
<evidence type="ECO:0000259" key="2">
    <source>
        <dbReference type="SMART" id="SM00014"/>
    </source>
</evidence>
<dbReference type="EC" id="3.1.3.2" evidence="3"/>
<dbReference type="InterPro" id="IPR001011">
    <property type="entry name" value="Acid_Pase_classA_bac"/>
</dbReference>
<dbReference type="InterPro" id="IPR000326">
    <property type="entry name" value="PAP2/HPO"/>
</dbReference>
<sequence length="248" mass="26532">MVKSPILWKARTFFSRHLMWFAAALLLSTGAFAVAQADEIKGYLPAGVTVADFPAAPVTGSDQDQKDRAAALDLQAKRTPERVALAQADQKLDVYAAFGSVLGPDITEATTPKLAQLMRRASRDVGATVYPIKETYKRPRPPLADPAVTPCVRLPENGLNSYPSGHAMWGTTIGAILADLIPAKAEALQARARDFGASRAVCGVHYPSDVAAGQALAVPLLARLRTDPAFQADFDAARAELRLLKQTP</sequence>
<evidence type="ECO:0000313" key="3">
    <source>
        <dbReference type="EMBL" id="GBF56929.1"/>
    </source>
</evidence>
<comment type="caution">
    <text evidence="3">The sequence shown here is derived from an EMBL/GenBank/DDBJ whole genome shotgun (WGS) entry which is preliminary data.</text>
</comment>
<name>A0A2P2E791_9PROT</name>
<dbReference type="Proteomes" id="UP000245086">
    <property type="component" value="Unassembled WGS sequence"/>
</dbReference>
<feature type="chain" id="PRO_5015149106" evidence="1">
    <location>
        <begin position="34"/>
        <end position="248"/>
    </location>
</feature>
<dbReference type="AlphaFoldDB" id="A0A2P2E791"/>
<protein>
    <submittedName>
        <fullName evidence="3">Major phosphate-irrepressible acid phosphatase</fullName>
        <ecNumber evidence="3">3.1.3.2</ecNumber>
    </submittedName>
</protein>
<evidence type="ECO:0000256" key="1">
    <source>
        <dbReference type="SAM" id="SignalP"/>
    </source>
</evidence>
<gene>
    <name evidence="3" type="primary">phoC</name>
    <name evidence="3" type="ORF">PbB2_00586</name>
</gene>
<reference evidence="3 4" key="1">
    <citation type="journal article" date="2018" name="Genome Announc.">
        <title>Draft Genome Sequence of "Candidatus Phycosocius bacilliformis," an Alphaproteobacterial Ectosymbiont of the Hydrocarbon-Producing Green Alga Botryococcus braunii.</title>
        <authorList>
            <person name="Tanabe Y."/>
            <person name="Yamaguchi H."/>
            <person name="Watanabe M.M."/>
        </authorList>
    </citation>
    <scope>NUCLEOTIDE SEQUENCE [LARGE SCALE GENOMIC DNA]</scope>
    <source>
        <strain evidence="3 4">BOTRYCO-2</strain>
    </source>
</reference>
<keyword evidence="3" id="KW-0378">Hydrolase</keyword>
<accession>A0A2P2E791</accession>
<dbReference type="GO" id="GO:0003993">
    <property type="term" value="F:acid phosphatase activity"/>
    <property type="evidence" value="ECO:0007669"/>
    <property type="project" value="UniProtKB-EC"/>
</dbReference>
<dbReference type="OrthoDB" id="9805301at2"/>
<dbReference type="SUPFAM" id="SSF48317">
    <property type="entry name" value="Acid phosphatase/Vanadium-dependent haloperoxidase"/>
    <property type="match status" value="1"/>
</dbReference>
<organism evidence="3 4">
    <name type="scientific">Candidatus Phycosocius bacilliformis</name>
    <dbReference type="NCBI Taxonomy" id="1445552"/>
    <lineage>
        <taxon>Bacteria</taxon>
        <taxon>Pseudomonadati</taxon>
        <taxon>Pseudomonadota</taxon>
        <taxon>Alphaproteobacteria</taxon>
        <taxon>Caulobacterales</taxon>
        <taxon>Caulobacterales incertae sedis</taxon>
        <taxon>Candidatus Phycosocius</taxon>
    </lineage>
</organism>
<dbReference type="CDD" id="cd03397">
    <property type="entry name" value="PAP2_acid_phosphatase"/>
    <property type="match status" value="1"/>
</dbReference>
<dbReference type="EMBL" id="BFBR01000001">
    <property type="protein sequence ID" value="GBF56929.1"/>
    <property type="molecule type" value="Genomic_DNA"/>
</dbReference>
<keyword evidence="1" id="KW-0732">Signal</keyword>
<dbReference type="InterPro" id="IPR036938">
    <property type="entry name" value="PAP2/HPO_sf"/>
</dbReference>
<dbReference type="PRINTS" id="PR00483">
    <property type="entry name" value="BACPHPHTASE"/>
</dbReference>
<dbReference type="Pfam" id="PF01569">
    <property type="entry name" value="PAP2"/>
    <property type="match status" value="1"/>
</dbReference>
<dbReference type="Gene3D" id="1.20.144.10">
    <property type="entry name" value="Phosphatidic acid phosphatase type 2/haloperoxidase"/>
    <property type="match status" value="1"/>
</dbReference>
<proteinExistence type="predicted"/>
<dbReference type="GO" id="GO:0030288">
    <property type="term" value="C:outer membrane-bounded periplasmic space"/>
    <property type="evidence" value="ECO:0007669"/>
    <property type="project" value="InterPro"/>
</dbReference>